<evidence type="ECO:0000256" key="2">
    <source>
        <dbReference type="SAM" id="Phobius"/>
    </source>
</evidence>
<comment type="caution">
    <text evidence="3">The sequence shown here is derived from an EMBL/GenBank/DDBJ whole genome shotgun (WGS) entry which is preliminary data.</text>
</comment>
<feature type="transmembrane region" description="Helical" evidence="2">
    <location>
        <begin position="45"/>
        <end position="66"/>
    </location>
</feature>
<evidence type="ECO:0008006" key="5">
    <source>
        <dbReference type="Google" id="ProtNLM"/>
    </source>
</evidence>
<keyword evidence="4" id="KW-1185">Reference proteome</keyword>
<feature type="compositionally biased region" description="Basic and acidic residues" evidence="1">
    <location>
        <begin position="1"/>
        <end position="10"/>
    </location>
</feature>
<sequence>MTHPSPDYRRVPGASRAHILQPPGSGQPAPGPSRRRKLLALFKKPLTYVVAVVLGAALVAGIQQIITTTTAKTIEQAFTDPLFAFDVKMLEPAPYGQSGHTIPGTVADADLAAFTWDPMYYGLPTAAWTIEQGGSFAGWGQWEVVLEGKRDETVTVTDLYPTQVECADPEGGTYFPFSLQGTGEKIGLAVEIDDPGAKLKQLPLDEPLSFEPPDLEALPAFSDATTITLDRGEKEVITFTAHADEQYCEFALAVEYLADGERQTSRIAPEQPGHFAVAPVLEVADYATMVLPWMACTDEQPHAVTGTEAAAIYAELDRNPGVPVDCV</sequence>
<protein>
    <recommendedName>
        <fullName evidence="5">DUF4179 domain-containing protein</fullName>
    </recommendedName>
</protein>
<dbReference type="RefSeq" id="WP_289958318.1">
    <property type="nucleotide sequence ID" value="NZ_JAUEMJ010000004.1"/>
</dbReference>
<feature type="region of interest" description="Disordered" evidence="1">
    <location>
        <begin position="1"/>
        <end position="32"/>
    </location>
</feature>
<keyword evidence="2" id="KW-0472">Membrane</keyword>
<proteinExistence type="predicted"/>
<accession>A0ABT7YT22</accession>
<organism evidence="3 4">
    <name type="scientific">Glycomyces tritici</name>
    <dbReference type="NCBI Taxonomy" id="2665176"/>
    <lineage>
        <taxon>Bacteria</taxon>
        <taxon>Bacillati</taxon>
        <taxon>Actinomycetota</taxon>
        <taxon>Actinomycetes</taxon>
        <taxon>Glycomycetales</taxon>
        <taxon>Glycomycetaceae</taxon>
        <taxon>Glycomyces</taxon>
    </lineage>
</organism>
<keyword evidence="2" id="KW-1133">Transmembrane helix</keyword>
<evidence type="ECO:0000256" key="1">
    <source>
        <dbReference type="SAM" id="MobiDB-lite"/>
    </source>
</evidence>
<reference evidence="3" key="1">
    <citation type="submission" date="2023-06" db="EMBL/GenBank/DDBJ databases">
        <title>Gycomyces niveus sp.nov., a novel actinomycete isolated from soil in Shouguang.</title>
        <authorList>
            <person name="Yang X."/>
            <person name="Zhao J."/>
        </authorList>
    </citation>
    <scope>NUCLEOTIDE SEQUENCE</scope>
    <source>
        <strain evidence="3">NEAU C2</strain>
    </source>
</reference>
<dbReference type="EMBL" id="JAUEMJ010000004">
    <property type="protein sequence ID" value="MDN3241413.1"/>
    <property type="molecule type" value="Genomic_DNA"/>
</dbReference>
<name>A0ABT7YT22_9ACTN</name>
<evidence type="ECO:0000313" key="3">
    <source>
        <dbReference type="EMBL" id="MDN3241413.1"/>
    </source>
</evidence>
<gene>
    <name evidence="3" type="ORF">QWI33_16945</name>
</gene>
<dbReference type="Proteomes" id="UP001171902">
    <property type="component" value="Unassembled WGS sequence"/>
</dbReference>
<evidence type="ECO:0000313" key="4">
    <source>
        <dbReference type="Proteomes" id="UP001171902"/>
    </source>
</evidence>
<keyword evidence="2" id="KW-0812">Transmembrane</keyword>